<evidence type="ECO:0000313" key="3">
    <source>
        <dbReference type="Proteomes" id="UP000217790"/>
    </source>
</evidence>
<proteinExistence type="predicted"/>
<dbReference type="Proteomes" id="UP000217790">
    <property type="component" value="Unassembled WGS sequence"/>
</dbReference>
<feature type="region of interest" description="Disordered" evidence="1">
    <location>
        <begin position="89"/>
        <end position="120"/>
    </location>
</feature>
<evidence type="ECO:0000313" key="2">
    <source>
        <dbReference type="EMBL" id="PBK90876.1"/>
    </source>
</evidence>
<organism evidence="2 3">
    <name type="scientific">Armillaria gallica</name>
    <name type="common">Bulbous honey fungus</name>
    <name type="synonym">Armillaria bulbosa</name>
    <dbReference type="NCBI Taxonomy" id="47427"/>
    <lineage>
        <taxon>Eukaryota</taxon>
        <taxon>Fungi</taxon>
        <taxon>Dikarya</taxon>
        <taxon>Basidiomycota</taxon>
        <taxon>Agaricomycotina</taxon>
        <taxon>Agaricomycetes</taxon>
        <taxon>Agaricomycetidae</taxon>
        <taxon>Agaricales</taxon>
        <taxon>Marasmiineae</taxon>
        <taxon>Physalacriaceae</taxon>
        <taxon>Armillaria</taxon>
    </lineage>
</organism>
<dbReference type="EMBL" id="KZ293663">
    <property type="protein sequence ID" value="PBK90876.1"/>
    <property type="molecule type" value="Genomic_DNA"/>
</dbReference>
<name>A0A2H3DTV2_ARMGA</name>
<dbReference type="OrthoDB" id="2624269at2759"/>
<dbReference type="InParanoid" id="A0A2H3DTV2"/>
<dbReference type="AlphaFoldDB" id="A0A2H3DTV2"/>
<protein>
    <submittedName>
        <fullName evidence="2">Uncharacterized protein</fullName>
    </submittedName>
</protein>
<gene>
    <name evidence="2" type="ORF">ARMGADRAFT_1031976</name>
</gene>
<accession>A0A2H3DTV2</accession>
<keyword evidence="3" id="KW-1185">Reference proteome</keyword>
<evidence type="ECO:0000256" key="1">
    <source>
        <dbReference type="SAM" id="MobiDB-lite"/>
    </source>
</evidence>
<reference evidence="3" key="1">
    <citation type="journal article" date="2017" name="Nat. Ecol. Evol.">
        <title>Genome expansion and lineage-specific genetic innovations in the forest pathogenic fungi Armillaria.</title>
        <authorList>
            <person name="Sipos G."/>
            <person name="Prasanna A.N."/>
            <person name="Walter M.C."/>
            <person name="O'Connor E."/>
            <person name="Balint B."/>
            <person name="Krizsan K."/>
            <person name="Kiss B."/>
            <person name="Hess J."/>
            <person name="Varga T."/>
            <person name="Slot J."/>
            <person name="Riley R."/>
            <person name="Boka B."/>
            <person name="Rigling D."/>
            <person name="Barry K."/>
            <person name="Lee J."/>
            <person name="Mihaltcheva S."/>
            <person name="LaButti K."/>
            <person name="Lipzen A."/>
            <person name="Waldron R."/>
            <person name="Moloney N.M."/>
            <person name="Sperisen C."/>
            <person name="Kredics L."/>
            <person name="Vagvoelgyi C."/>
            <person name="Patrignani A."/>
            <person name="Fitzpatrick D."/>
            <person name="Nagy I."/>
            <person name="Doyle S."/>
            <person name="Anderson J.B."/>
            <person name="Grigoriev I.V."/>
            <person name="Gueldener U."/>
            <person name="Muensterkoetter M."/>
            <person name="Nagy L.G."/>
        </authorList>
    </citation>
    <scope>NUCLEOTIDE SEQUENCE [LARGE SCALE GENOMIC DNA]</scope>
    <source>
        <strain evidence="3">Ar21-2</strain>
    </source>
</reference>
<sequence length="138" mass="15989">MDVSLEDFKQTKKLQVNWVTHSNSSGPDGSEMASMIVDGKISNRRCLSVLRCKNPDCKVETISGDYTWVCTRMDGILGAAMVQRERNVREGNKSELEKFDKEEPAQWHRAELDKEDETKRADKERIEPWTIFRLNRVL</sequence>